<name>A0AAD8JND8_9APIA</name>
<sequence>MVILVLMIVGVSSDDQQQSWWKWFSSGASSSVVSSVGSSVVLPLYGNVYPSGYYHVQLNIGQPPKPYYLDPDTGSDLTWLQCDAPCIQCTPAPHPLYQPTNDLVVCKDPICASLHPDNYKCDDPDQCDYEVEYADGGSSIGVLVNDLFPVNLTSGMRARPRLTIGCGYDQLPGIAYHPLDGVLGLGRGSSSIVAQLSGQGLVRNVVGHCFSRRGGGYLFFGDDVYDSSKVVWTPMSRDYLKHYTPGFAELILNGRSSGLKNLLVVFDSGSSYTYFNTPTYQTLLSFIKKDLQGKPLKEAVEDETLPFCWKGKKPFKSIRDVKKYFKPLALSFGSGWKTKSQFEIPQESYLIISSKGSVCLGILNGTEIGLQNYNIIGDISMQEKLVIYDNEKQVIGWQPSNCDRPPKGDTFSM</sequence>
<organism evidence="11 12">
    <name type="scientific">Heracleum sosnowskyi</name>
    <dbReference type="NCBI Taxonomy" id="360622"/>
    <lineage>
        <taxon>Eukaryota</taxon>
        <taxon>Viridiplantae</taxon>
        <taxon>Streptophyta</taxon>
        <taxon>Embryophyta</taxon>
        <taxon>Tracheophyta</taxon>
        <taxon>Spermatophyta</taxon>
        <taxon>Magnoliopsida</taxon>
        <taxon>eudicotyledons</taxon>
        <taxon>Gunneridae</taxon>
        <taxon>Pentapetalae</taxon>
        <taxon>asterids</taxon>
        <taxon>campanulids</taxon>
        <taxon>Apiales</taxon>
        <taxon>Apiaceae</taxon>
        <taxon>Apioideae</taxon>
        <taxon>apioid superclade</taxon>
        <taxon>Tordylieae</taxon>
        <taxon>Tordyliinae</taxon>
        <taxon>Heracleum</taxon>
    </lineage>
</organism>
<dbReference type="InterPro" id="IPR001461">
    <property type="entry name" value="Aspartic_peptidase_A1"/>
</dbReference>
<keyword evidence="3" id="KW-0732">Signal</keyword>
<keyword evidence="12" id="KW-1185">Reference proteome</keyword>
<evidence type="ECO:0000256" key="3">
    <source>
        <dbReference type="ARBA" id="ARBA00022729"/>
    </source>
</evidence>
<evidence type="ECO:0000256" key="4">
    <source>
        <dbReference type="ARBA" id="ARBA00022737"/>
    </source>
</evidence>
<dbReference type="InterPro" id="IPR032861">
    <property type="entry name" value="TAXi_N"/>
</dbReference>
<keyword evidence="2" id="KW-0645">Protease</keyword>
<dbReference type="Pfam" id="PF14543">
    <property type="entry name" value="TAXi_N"/>
    <property type="match status" value="1"/>
</dbReference>
<proteinExistence type="inferred from homology"/>
<dbReference type="GO" id="GO:0004190">
    <property type="term" value="F:aspartic-type endopeptidase activity"/>
    <property type="evidence" value="ECO:0007669"/>
    <property type="project" value="UniProtKB-KW"/>
</dbReference>
<dbReference type="GO" id="GO:0006508">
    <property type="term" value="P:proteolysis"/>
    <property type="evidence" value="ECO:0007669"/>
    <property type="project" value="UniProtKB-KW"/>
</dbReference>
<dbReference type="AlphaFoldDB" id="A0AAD8JND8"/>
<reference evidence="11" key="2">
    <citation type="submission" date="2023-05" db="EMBL/GenBank/DDBJ databases">
        <authorList>
            <person name="Schelkunov M.I."/>
        </authorList>
    </citation>
    <scope>NUCLEOTIDE SEQUENCE</scope>
    <source>
        <strain evidence="11">Hsosn_3</strain>
        <tissue evidence="11">Leaf</tissue>
    </source>
</reference>
<dbReference type="Proteomes" id="UP001237642">
    <property type="component" value="Unassembled WGS sequence"/>
</dbReference>
<dbReference type="PANTHER" id="PTHR13683">
    <property type="entry name" value="ASPARTYL PROTEASES"/>
    <property type="match status" value="1"/>
</dbReference>
<evidence type="ECO:0000313" key="12">
    <source>
        <dbReference type="Proteomes" id="UP001237642"/>
    </source>
</evidence>
<dbReference type="PANTHER" id="PTHR13683:SF800">
    <property type="entry name" value="EUKARYOTIC ASPARTYL PROTEASE FAMILY PROTEIN"/>
    <property type="match status" value="1"/>
</dbReference>
<dbReference type="PROSITE" id="PS51767">
    <property type="entry name" value="PEPTIDASE_A1"/>
    <property type="match status" value="1"/>
</dbReference>
<keyword evidence="4" id="KW-0677">Repeat</keyword>
<protein>
    <recommendedName>
        <fullName evidence="7">Aspartic proteinase Asp1</fullName>
    </recommendedName>
    <alternativeName>
        <fullName evidence="8">Nucellin-like protein</fullName>
    </alternativeName>
</protein>
<evidence type="ECO:0000256" key="7">
    <source>
        <dbReference type="ARBA" id="ARBA00068871"/>
    </source>
</evidence>
<evidence type="ECO:0000313" key="11">
    <source>
        <dbReference type="EMBL" id="KAK1405055.1"/>
    </source>
</evidence>
<evidence type="ECO:0000259" key="10">
    <source>
        <dbReference type="PROSITE" id="PS51767"/>
    </source>
</evidence>
<dbReference type="PRINTS" id="PR00792">
    <property type="entry name" value="PEPSIN"/>
</dbReference>
<keyword evidence="5" id="KW-0064">Aspartyl protease</keyword>
<evidence type="ECO:0000256" key="1">
    <source>
        <dbReference type="ARBA" id="ARBA00007447"/>
    </source>
</evidence>
<dbReference type="Gene3D" id="2.40.70.10">
    <property type="entry name" value="Acid Proteases"/>
    <property type="match status" value="2"/>
</dbReference>
<reference evidence="11" key="1">
    <citation type="submission" date="2023-02" db="EMBL/GenBank/DDBJ databases">
        <title>Genome of toxic invasive species Heracleum sosnowskyi carries increased number of genes despite the absence of recent whole-genome duplications.</title>
        <authorList>
            <person name="Schelkunov M."/>
            <person name="Shtratnikova V."/>
            <person name="Makarenko M."/>
            <person name="Klepikova A."/>
            <person name="Omelchenko D."/>
            <person name="Novikova G."/>
            <person name="Obukhova E."/>
            <person name="Bogdanov V."/>
            <person name="Penin A."/>
            <person name="Logacheva M."/>
        </authorList>
    </citation>
    <scope>NUCLEOTIDE SEQUENCE</scope>
    <source>
        <strain evidence="11">Hsosn_3</strain>
        <tissue evidence="11">Leaf</tissue>
    </source>
</reference>
<dbReference type="InterPro" id="IPR033121">
    <property type="entry name" value="PEPTIDASE_A1"/>
</dbReference>
<dbReference type="FunFam" id="2.40.70.10:FF:000027">
    <property type="entry name" value="Aspartic proteinase Asp1 isoform A"/>
    <property type="match status" value="1"/>
</dbReference>
<dbReference type="InterPro" id="IPR032799">
    <property type="entry name" value="TAXi_C"/>
</dbReference>
<dbReference type="FunFam" id="2.40.70.10:FF:000015">
    <property type="entry name" value="Aspartyl protease family protein"/>
    <property type="match status" value="1"/>
</dbReference>
<feature type="active site" evidence="9">
    <location>
        <position position="72"/>
    </location>
</feature>
<dbReference type="SUPFAM" id="SSF50630">
    <property type="entry name" value="Acid proteases"/>
    <property type="match status" value="1"/>
</dbReference>
<evidence type="ECO:0000256" key="9">
    <source>
        <dbReference type="PIRSR" id="PIRSR601461-1"/>
    </source>
</evidence>
<gene>
    <name evidence="11" type="ORF">POM88_004660</name>
</gene>
<dbReference type="InterPro" id="IPR021109">
    <property type="entry name" value="Peptidase_aspartic_dom_sf"/>
</dbReference>
<feature type="active site" evidence="9">
    <location>
        <position position="267"/>
    </location>
</feature>
<accession>A0AAD8JND8</accession>
<dbReference type="EMBL" id="JAUIZM010000001">
    <property type="protein sequence ID" value="KAK1405055.1"/>
    <property type="molecule type" value="Genomic_DNA"/>
</dbReference>
<feature type="domain" description="Peptidase A1" evidence="10">
    <location>
        <begin position="54"/>
        <end position="398"/>
    </location>
</feature>
<dbReference type="Pfam" id="PF14541">
    <property type="entry name" value="TAXi_C"/>
    <property type="match status" value="1"/>
</dbReference>
<keyword evidence="6" id="KW-0378">Hydrolase</keyword>
<evidence type="ECO:0000256" key="2">
    <source>
        <dbReference type="ARBA" id="ARBA00022670"/>
    </source>
</evidence>
<comment type="caution">
    <text evidence="11">The sequence shown here is derived from an EMBL/GenBank/DDBJ whole genome shotgun (WGS) entry which is preliminary data.</text>
</comment>
<evidence type="ECO:0000256" key="6">
    <source>
        <dbReference type="ARBA" id="ARBA00022801"/>
    </source>
</evidence>
<evidence type="ECO:0000256" key="8">
    <source>
        <dbReference type="ARBA" id="ARBA00077656"/>
    </source>
</evidence>
<evidence type="ECO:0000256" key="5">
    <source>
        <dbReference type="ARBA" id="ARBA00022750"/>
    </source>
</evidence>
<comment type="similarity">
    <text evidence="1">Belongs to the peptidase A1 family.</text>
</comment>